<dbReference type="EMBL" id="CM037152">
    <property type="protein sequence ID" value="KAH7834245.1"/>
    <property type="molecule type" value="Genomic_DNA"/>
</dbReference>
<organism evidence="1 2">
    <name type="scientific">Vaccinium darrowii</name>
    <dbReference type="NCBI Taxonomy" id="229202"/>
    <lineage>
        <taxon>Eukaryota</taxon>
        <taxon>Viridiplantae</taxon>
        <taxon>Streptophyta</taxon>
        <taxon>Embryophyta</taxon>
        <taxon>Tracheophyta</taxon>
        <taxon>Spermatophyta</taxon>
        <taxon>Magnoliopsida</taxon>
        <taxon>eudicotyledons</taxon>
        <taxon>Gunneridae</taxon>
        <taxon>Pentapetalae</taxon>
        <taxon>asterids</taxon>
        <taxon>Ericales</taxon>
        <taxon>Ericaceae</taxon>
        <taxon>Vaccinioideae</taxon>
        <taxon>Vaccinieae</taxon>
        <taxon>Vaccinium</taxon>
    </lineage>
</organism>
<gene>
    <name evidence="1" type="ORF">Vadar_014106</name>
</gene>
<comment type="caution">
    <text evidence="1">The sequence shown here is derived from an EMBL/GenBank/DDBJ whole genome shotgun (WGS) entry which is preliminary data.</text>
</comment>
<reference evidence="1 2" key="1">
    <citation type="journal article" date="2021" name="Hortic Res">
        <title>High-quality reference genome and annotation aids understanding of berry development for evergreen blueberry (Vaccinium darrowii).</title>
        <authorList>
            <person name="Yu J."/>
            <person name="Hulse-Kemp A.M."/>
            <person name="Babiker E."/>
            <person name="Staton M."/>
        </authorList>
    </citation>
    <scope>NUCLEOTIDE SEQUENCE [LARGE SCALE GENOMIC DNA]</scope>
    <source>
        <strain evidence="2">cv. NJ 8807/NJ 8810</strain>
        <tissue evidence="1">Young leaf</tissue>
    </source>
</reference>
<evidence type="ECO:0000313" key="2">
    <source>
        <dbReference type="Proteomes" id="UP000828048"/>
    </source>
</evidence>
<accession>A0ACB7X134</accession>
<keyword evidence="2" id="KW-1185">Reference proteome</keyword>
<protein>
    <submittedName>
        <fullName evidence="1">Uncharacterized protein</fullName>
    </submittedName>
</protein>
<sequence length="373" mass="42180">MGMVKNKCENLPHHKHTYVNLCDSHIIHGCISKQEYEKLKEDGSSNLTNEMKVEEECRDPVTLLKDCLGVSETDVCKALNGGKGVALTWLGKNFTRMSKTDSVQRVDYCAHAYLLFVFGCTLFIDKSGGKVDVSLLSLLSNLDEVGTYGWGTGCLVYLYRQLGTTSRKGVRQLCGYTTLLEVIFDPYKARRGNVRPIAFYTGSIRGMSVVESYLPDRVLRQFGLVQIIPKDPIAPARVERGDKKYNVVYTWTDANWTSWEYHVVLEAKRVRTRDVPWECHSDYAEWLSRYSHFRVSPDAGAREVNIDGSATDGLKLAAITQEVDKVFAEGLSPFDMREALRHISRILRPTIRGEPRTPRTTEGVTYGRRTDST</sequence>
<dbReference type="Proteomes" id="UP000828048">
    <property type="component" value="Chromosome 2"/>
</dbReference>
<proteinExistence type="predicted"/>
<evidence type="ECO:0000313" key="1">
    <source>
        <dbReference type="EMBL" id="KAH7834245.1"/>
    </source>
</evidence>
<name>A0ACB7X134_9ERIC</name>